<dbReference type="InterPro" id="IPR008964">
    <property type="entry name" value="Invasin/intimin_cell_adhesion"/>
</dbReference>
<dbReference type="AlphaFoldDB" id="A0A1S8LZC6"/>
<dbReference type="EMBL" id="CP096983">
    <property type="protein sequence ID" value="URZ11243.1"/>
    <property type="molecule type" value="Genomic_DNA"/>
</dbReference>
<dbReference type="InterPro" id="IPR006637">
    <property type="entry name" value="ChW"/>
</dbReference>
<dbReference type="SMART" id="SM00635">
    <property type="entry name" value="BID_2"/>
    <property type="match status" value="2"/>
</dbReference>
<gene>
    <name evidence="1" type="ORF">CROST_019600</name>
</gene>
<dbReference type="SMART" id="SM00728">
    <property type="entry name" value="ChW"/>
    <property type="match status" value="9"/>
</dbReference>
<proteinExistence type="predicted"/>
<dbReference type="SUPFAM" id="SSF49373">
    <property type="entry name" value="Invasin/intimin cell-adhesion fragments"/>
    <property type="match status" value="2"/>
</dbReference>
<dbReference type="InterPro" id="IPR003343">
    <property type="entry name" value="Big_2"/>
</dbReference>
<dbReference type="Pfam" id="PF02368">
    <property type="entry name" value="Big_2"/>
    <property type="match status" value="2"/>
</dbReference>
<evidence type="ECO:0000313" key="2">
    <source>
        <dbReference type="Proteomes" id="UP000190951"/>
    </source>
</evidence>
<accession>A0A1S8LZC6</accession>
<dbReference type="Pfam" id="PF07538">
    <property type="entry name" value="ChW"/>
    <property type="match status" value="8"/>
</dbReference>
<keyword evidence="2" id="KW-1185">Reference proteome</keyword>
<organism evidence="1 2">
    <name type="scientific">Clostridium felsineum</name>
    <dbReference type="NCBI Taxonomy" id="36839"/>
    <lineage>
        <taxon>Bacteria</taxon>
        <taxon>Bacillati</taxon>
        <taxon>Bacillota</taxon>
        <taxon>Clostridia</taxon>
        <taxon>Eubacteriales</taxon>
        <taxon>Clostridiaceae</taxon>
        <taxon>Clostridium</taxon>
    </lineage>
</organism>
<dbReference type="RefSeq" id="WP_242950876.1">
    <property type="nucleotide sequence ID" value="NZ_CP096983.1"/>
</dbReference>
<name>A0A1S8LZC6_9CLOT</name>
<protein>
    <submittedName>
        <fullName evidence="1">Uncharacterized protein</fullName>
    </submittedName>
</protein>
<evidence type="ECO:0000313" key="1">
    <source>
        <dbReference type="EMBL" id="URZ11243.1"/>
    </source>
</evidence>
<dbReference type="STRING" id="84029.CROST_22870"/>
<dbReference type="Gene3D" id="2.60.40.1080">
    <property type="match status" value="2"/>
</dbReference>
<dbReference type="Proteomes" id="UP000190951">
    <property type="component" value="Chromosome"/>
</dbReference>
<reference evidence="1 2" key="1">
    <citation type="submission" date="2022-04" db="EMBL/GenBank/DDBJ databases">
        <title>Genome sequence of C. roseum typestrain.</title>
        <authorList>
            <person name="Poehlein A."/>
            <person name="Schoch T."/>
            <person name="Duerre P."/>
            <person name="Daniel R."/>
        </authorList>
    </citation>
    <scope>NUCLEOTIDE SEQUENCE [LARGE SCALE GENOMIC DNA]</scope>
    <source>
        <strain evidence="1 2">DSM 7320</strain>
    </source>
</reference>
<sequence>MKKILNTMLITSLFLIVLSFNQRVLADTNSLPKVTYQSQVENIGWQNNVEQEQTSGTMGQALRDESFKINLLNAPSDAQIQYEAHVQNIGWMNAVSGSNIAGTVGQSLRLEAIKISLINMPEYSVQYRAYIQNIGWQDWTNDGEVAGTVGQGLRLEAFQVRIVKKPNSQAVVLNKTLDNLFVGNTDKLTAIISPKNAVIQNINWTSSNPAVASVDNAGKVTAISEGDVTITATTADGGKTASCNYTVTSVTNVSSVSLNKSSEALNVGQTDNLSANILPTNATNKAVRWTSSNNSIVSVDNITGKITAVSAGEASVTATTIDGNKTGVCNIEVKSTENDGVSVSYSANVDSRGWQNSVSDGEISGTVNESLNTHGFKIELLNAPEGAGIAYSTKAANSGWTYLVRDGKESNVDEPYANIEAITVSLLNMPGYHVEYQAQIQNIGWQTWVSDGQIAGTLDKGLRLEALRIRIVKNFDVQYKAQFESTGWTNTSASDGAVIDTSGQAFKMEALKVNLQNAPSGARVEYQAHVENVGWMDPVYDGAAAGMEGQGLRIEALKMKLINAPNFSIRYQVDIQGIGWTNWVSNDEIAGTTGVGLRIQGIRAEVYFDNGTDKSMATTPSENPTAALLTSTNYKLSEYLRSSANIQETNQTAIKLHGGVNSNNCVYFSSTALRSVGINVPTDMCNTGVYTNFLASLGWSKQLDRDFLTPGSICFTYDGDYTCPTHTYVFLDWVNPDDHTLAYIADNQSSSVHIRSLVETEQFDPFVYFMHE</sequence>
<dbReference type="KEGG" id="crw:CROST_019600"/>